<evidence type="ECO:0000256" key="1">
    <source>
        <dbReference type="SAM" id="Phobius"/>
    </source>
</evidence>
<dbReference type="Gene3D" id="1.25.10.10">
    <property type="entry name" value="Leucine-rich Repeat Variant"/>
    <property type="match status" value="1"/>
</dbReference>
<sequence>MQSDEVFRSPLGPAVLSKGDWLRRLDALKRASAGRGSSADPHLAAVALLAASEAEDRLAAVEAVVRIGSPVLPLLMAALAYTPAEEANVRRAVVIALGRLGPAAREALPLLRSLAGDPWLGACVHAAIARIDSRGRVAGVVLLVAAAAVGVGVVTLLPLGRVSPVAAAAGVVGACVVLGVLWTRPGPAALAWGFVVVAAAVISVGVAGGLSDVLGRVTRALGGP</sequence>
<keyword evidence="1" id="KW-0812">Transmembrane</keyword>
<proteinExistence type="predicted"/>
<evidence type="ECO:0000313" key="2">
    <source>
        <dbReference type="EMBL" id="QEL15570.1"/>
    </source>
</evidence>
<dbReference type="AlphaFoldDB" id="A0A5C1AA06"/>
<feature type="transmembrane region" description="Helical" evidence="1">
    <location>
        <begin position="165"/>
        <end position="182"/>
    </location>
</feature>
<feature type="transmembrane region" description="Helical" evidence="1">
    <location>
        <begin position="189"/>
        <end position="210"/>
    </location>
</feature>
<keyword evidence="1" id="KW-0472">Membrane</keyword>
<dbReference type="Pfam" id="PF13646">
    <property type="entry name" value="HEAT_2"/>
    <property type="match status" value="1"/>
</dbReference>
<protein>
    <recommendedName>
        <fullName evidence="4">HEAT repeat domain-containing protein</fullName>
    </recommendedName>
</protein>
<keyword evidence="3" id="KW-1185">Reference proteome</keyword>
<gene>
    <name evidence="2" type="ORF">PX52LOC_02495</name>
</gene>
<dbReference type="InterPro" id="IPR011989">
    <property type="entry name" value="ARM-like"/>
</dbReference>
<organism evidence="2 3">
    <name type="scientific">Limnoglobus roseus</name>
    <dbReference type="NCBI Taxonomy" id="2598579"/>
    <lineage>
        <taxon>Bacteria</taxon>
        <taxon>Pseudomonadati</taxon>
        <taxon>Planctomycetota</taxon>
        <taxon>Planctomycetia</taxon>
        <taxon>Gemmatales</taxon>
        <taxon>Gemmataceae</taxon>
        <taxon>Limnoglobus</taxon>
    </lineage>
</organism>
<dbReference type="SMART" id="SM00567">
    <property type="entry name" value="EZ_HEAT"/>
    <property type="match status" value="2"/>
</dbReference>
<dbReference type="InterPro" id="IPR016024">
    <property type="entry name" value="ARM-type_fold"/>
</dbReference>
<name>A0A5C1AA06_9BACT</name>
<dbReference type="InterPro" id="IPR004155">
    <property type="entry name" value="PBS_lyase_HEAT"/>
</dbReference>
<accession>A0A5C1AA06</accession>
<dbReference type="RefSeq" id="WP_168218947.1">
    <property type="nucleotide sequence ID" value="NZ_CP042425.1"/>
</dbReference>
<dbReference type="KEGG" id="lrs:PX52LOC_02495"/>
<evidence type="ECO:0000313" key="3">
    <source>
        <dbReference type="Proteomes" id="UP000324974"/>
    </source>
</evidence>
<dbReference type="SUPFAM" id="SSF48371">
    <property type="entry name" value="ARM repeat"/>
    <property type="match status" value="1"/>
</dbReference>
<dbReference type="Proteomes" id="UP000324974">
    <property type="component" value="Chromosome"/>
</dbReference>
<reference evidence="3" key="1">
    <citation type="submission" date="2019-08" db="EMBL/GenBank/DDBJ databases">
        <title>Limnoglobus roseus gen. nov., sp. nov., a novel freshwater planctomycete with a giant genome from the family Gemmataceae.</title>
        <authorList>
            <person name="Kulichevskaya I.S."/>
            <person name="Naumoff D.G."/>
            <person name="Miroshnikov K."/>
            <person name="Ivanova A."/>
            <person name="Philippov D.A."/>
            <person name="Hakobyan A."/>
            <person name="Rijpstra I.C."/>
            <person name="Sinninghe Damste J.S."/>
            <person name="Liesack W."/>
            <person name="Dedysh S.N."/>
        </authorList>
    </citation>
    <scope>NUCLEOTIDE SEQUENCE [LARGE SCALE GENOMIC DNA]</scope>
    <source>
        <strain evidence="3">PX52</strain>
    </source>
</reference>
<evidence type="ECO:0008006" key="4">
    <source>
        <dbReference type="Google" id="ProtNLM"/>
    </source>
</evidence>
<feature type="transmembrane region" description="Helical" evidence="1">
    <location>
        <begin position="137"/>
        <end position="159"/>
    </location>
</feature>
<dbReference type="EMBL" id="CP042425">
    <property type="protein sequence ID" value="QEL15570.1"/>
    <property type="molecule type" value="Genomic_DNA"/>
</dbReference>
<keyword evidence="1" id="KW-1133">Transmembrane helix</keyword>